<accession>A0A1G6DK71</accession>
<dbReference type="AlphaFoldDB" id="A0A1G6DK71"/>
<dbReference type="GO" id="GO:0046872">
    <property type="term" value="F:metal ion binding"/>
    <property type="evidence" value="ECO:0007669"/>
    <property type="project" value="UniProtKB-KW"/>
</dbReference>
<dbReference type="Pfam" id="PF03150">
    <property type="entry name" value="CCP_MauG"/>
    <property type="match status" value="1"/>
</dbReference>
<dbReference type="EMBL" id="FMXQ01000007">
    <property type="protein sequence ID" value="SDB45540.1"/>
    <property type="molecule type" value="Genomic_DNA"/>
</dbReference>
<dbReference type="GO" id="GO:0042597">
    <property type="term" value="C:periplasmic space"/>
    <property type="evidence" value="ECO:0007669"/>
    <property type="project" value="UniProtKB-SubCell"/>
</dbReference>
<feature type="binding site" description="covalent" evidence="8">
    <location>
        <position position="80"/>
    </location>
    <ligand>
        <name>heme c</name>
        <dbReference type="ChEBI" id="CHEBI:61717"/>
        <label>1</label>
    </ligand>
</feature>
<dbReference type="PANTHER" id="PTHR30600">
    <property type="entry name" value="CYTOCHROME C PEROXIDASE-RELATED"/>
    <property type="match status" value="1"/>
</dbReference>
<evidence type="ECO:0000256" key="10">
    <source>
        <dbReference type="SAM" id="SignalP"/>
    </source>
</evidence>
<reference evidence="12 13" key="1">
    <citation type="submission" date="2016-10" db="EMBL/GenBank/DDBJ databases">
        <authorList>
            <person name="de Groot N.N."/>
        </authorList>
    </citation>
    <scope>NUCLEOTIDE SEQUENCE [LARGE SCALE GENOMIC DNA]</scope>
    <source>
        <strain evidence="12 13">ATCC 35022</strain>
    </source>
</reference>
<evidence type="ECO:0000256" key="4">
    <source>
        <dbReference type="ARBA" id="ARBA00022729"/>
    </source>
</evidence>
<evidence type="ECO:0000256" key="5">
    <source>
        <dbReference type="ARBA" id="ARBA00022764"/>
    </source>
</evidence>
<dbReference type="GO" id="GO:0004130">
    <property type="term" value="F:cytochrome-c peroxidase activity"/>
    <property type="evidence" value="ECO:0007669"/>
    <property type="project" value="TreeGrafter"/>
</dbReference>
<evidence type="ECO:0000256" key="1">
    <source>
        <dbReference type="ARBA" id="ARBA00004418"/>
    </source>
</evidence>
<feature type="binding site" description="covalent" evidence="8">
    <location>
        <position position="237"/>
    </location>
    <ligand>
        <name>heme c</name>
        <dbReference type="ChEBI" id="CHEBI:61717"/>
        <label>2</label>
    </ligand>
</feature>
<keyword evidence="4 10" id="KW-0732">Signal</keyword>
<protein>
    <submittedName>
        <fullName evidence="12">Cytochrome c peroxidase</fullName>
    </submittedName>
</protein>
<sequence length="380" mass="40685">MIRRTLGRLCLLVGLMLVSAAQAEVLLSEDEIARALSHGPWPPAFEPDPSNRVSGLPAAIALGEGLFSDPVLSRDGTMACASCHDPAHGFAEPRARANGKVLLDRNALALVNLPAHRWFGWSGDTDNLWAQSLTPIVNADEMDQDAAGLKQALVTSRWADDYAAVFGPPAGQDADDVLVNIAKALAAFQETLVTGPTSFDRFRDALEAGDLATAALYPEAAQRGLKIFLGRGNCALCHTGPAFTNGEFHDAGVPYFITETRVDTGRHGGLEALKASPYTLAGPYSDDPEQQGAWAVRQVRPLHSDFGTFRVPGLRGAARTAPYMHDGSLADLRAVVRHYNTIDMERLHADGEAILAPLGLSATEADDLVQFLRSLSDDQP</sequence>
<comment type="PTM">
    <text evidence="8">Binds 2 heme groups per subunit.</text>
</comment>
<keyword evidence="7 9" id="KW-0408">Iron</keyword>
<dbReference type="Proteomes" id="UP000199071">
    <property type="component" value="Unassembled WGS sequence"/>
</dbReference>
<dbReference type="STRING" id="665467.SAMN02982931_03524"/>
<dbReference type="InterPro" id="IPR009056">
    <property type="entry name" value="Cyt_c-like_dom"/>
</dbReference>
<dbReference type="InterPro" id="IPR026259">
    <property type="entry name" value="MauG/Cytc_peroxidase"/>
</dbReference>
<dbReference type="InterPro" id="IPR051395">
    <property type="entry name" value="Cytochrome_c_Peroxidase/MauG"/>
</dbReference>
<keyword evidence="6" id="KW-0560">Oxidoreductase</keyword>
<name>A0A1G6DK71_9HYPH</name>
<keyword evidence="13" id="KW-1185">Reference proteome</keyword>
<evidence type="ECO:0000256" key="7">
    <source>
        <dbReference type="ARBA" id="ARBA00023004"/>
    </source>
</evidence>
<evidence type="ECO:0000256" key="8">
    <source>
        <dbReference type="PIRSR" id="PIRSR000294-1"/>
    </source>
</evidence>
<keyword evidence="2 8" id="KW-0349">Heme</keyword>
<feature type="domain" description="Cytochrome c" evidence="11">
    <location>
        <begin position="58"/>
        <end position="222"/>
    </location>
</feature>
<evidence type="ECO:0000313" key="12">
    <source>
        <dbReference type="EMBL" id="SDB45540.1"/>
    </source>
</evidence>
<feature type="binding site" description="axial binding residue" evidence="9">
    <location>
        <position position="238"/>
    </location>
    <ligand>
        <name>heme c</name>
        <dbReference type="ChEBI" id="CHEBI:61717"/>
        <label>2</label>
    </ligand>
    <ligandPart>
        <name>Fe</name>
        <dbReference type="ChEBI" id="CHEBI:18248"/>
    </ligandPart>
</feature>
<dbReference type="Gene3D" id="1.10.760.10">
    <property type="entry name" value="Cytochrome c-like domain"/>
    <property type="match status" value="2"/>
</dbReference>
<feature type="domain" description="Cytochrome c" evidence="11">
    <location>
        <begin position="219"/>
        <end position="376"/>
    </location>
</feature>
<evidence type="ECO:0000256" key="6">
    <source>
        <dbReference type="ARBA" id="ARBA00023002"/>
    </source>
</evidence>
<dbReference type="SUPFAM" id="SSF46626">
    <property type="entry name" value="Cytochrome c"/>
    <property type="match status" value="2"/>
</dbReference>
<feature type="chain" id="PRO_5011666271" evidence="10">
    <location>
        <begin position="24"/>
        <end position="380"/>
    </location>
</feature>
<evidence type="ECO:0000259" key="11">
    <source>
        <dbReference type="PROSITE" id="PS51007"/>
    </source>
</evidence>
<gene>
    <name evidence="12" type="ORF">SAMN02982931_03524</name>
</gene>
<feature type="signal peptide" evidence="10">
    <location>
        <begin position="1"/>
        <end position="23"/>
    </location>
</feature>
<dbReference type="InterPro" id="IPR036909">
    <property type="entry name" value="Cyt_c-like_dom_sf"/>
</dbReference>
<dbReference type="InterPro" id="IPR004852">
    <property type="entry name" value="Di-haem_cyt_c_peroxidsae"/>
</dbReference>
<proteinExistence type="predicted"/>
<organism evidence="12 13">
    <name type="scientific">Bauldia litoralis</name>
    <dbReference type="NCBI Taxonomy" id="665467"/>
    <lineage>
        <taxon>Bacteria</taxon>
        <taxon>Pseudomonadati</taxon>
        <taxon>Pseudomonadota</taxon>
        <taxon>Alphaproteobacteria</taxon>
        <taxon>Hyphomicrobiales</taxon>
        <taxon>Kaistiaceae</taxon>
        <taxon>Bauldia</taxon>
    </lineage>
</organism>
<feature type="binding site" description="covalent" evidence="8">
    <location>
        <position position="83"/>
    </location>
    <ligand>
        <name>heme c</name>
        <dbReference type="ChEBI" id="CHEBI:61717"/>
        <label>1</label>
    </ligand>
</feature>
<dbReference type="PROSITE" id="PS51007">
    <property type="entry name" value="CYTC"/>
    <property type="match status" value="2"/>
</dbReference>
<dbReference type="GO" id="GO:0009055">
    <property type="term" value="F:electron transfer activity"/>
    <property type="evidence" value="ECO:0007669"/>
    <property type="project" value="InterPro"/>
</dbReference>
<feature type="binding site" description="covalent" evidence="8">
    <location>
        <position position="234"/>
    </location>
    <ligand>
        <name>heme c</name>
        <dbReference type="ChEBI" id="CHEBI:61717"/>
        <label>2</label>
    </ligand>
</feature>
<evidence type="ECO:0000256" key="9">
    <source>
        <dbReference type="PIRSR" id="PIRSR000294-2"/>
    </source>
</evidence>
<keyword evidence="3 9" id="KW-0479">Metal-binding</keyword>
<evidence type="ECO:0000256" key="2">
    <source>
        <dbReference type="ARBA" id="ARBA00022617"/>
    </source>
</evidence>
<comment type="cofactor">
    <cofactor evidence="8">
        <name>heme</name>
        <dbReference type="ChEBI" id="CHEBI:30413"/>
    </cofactor>
    <text evidence="8">Binds 2 heme groups.</text>
</comment>
<dbReference type="PANTHER" id="PTHR30600:SF10">
    <property type="entry name" value="BLL6722 PROTEIN"/>
    <property type="match status" value="1"/>
</dbReference>
<keyword evidence="12" id="KW-0575">Peroxidase</keyword>
<comment type="subcellular location">
    <subcellularLocation>
        <location evidence="1">Periplasm</location>
    </subcellularLocation>
</comment>
<evidence type="ECO:0000256" key="3">
    <source>
        <dbReference type="ARBA" id="ARBA00022723"/>
    </source>
</evidence>
<dbReference type="PIRSF" id="PIRSF000294">
    <property type="entry name" value="Cytochrome-c_peroxidase"/>
    <property type="match status" value="1"/>
</dbReference>
<feature type="binding site" description="axial binding residue" evidence="9">
    <location>
        <position position="84"/>
    </location>
    <ligand>
        <name>heme c</name>
        <dbReference type="ChEBI" id="CHEBI:61717"/>
        <label>1</label>
    </ligand>
    <ligandPart>
        <name>Fe</name>
        <dbReference type="ChEBI" id="CHEBI:18248"/>
    </ligandPart>
</feature>
<evidence type="ECO:0000313" key="13">
    <source>
        <dbReference type="Proteomes" id="UP000199071"/>
    </source>
</evidence>
<keyword evidence="5" id="KW-0574">Periplasm</keyword>
<dbReference type="GO" id="GO:0020037">
    <property type="term" value="F:heme binding"/>
    <property type="evidence" value="ECO:0007669"/>
    <property type="project" value="InterPro"/>
</dbReference>